<evidence type="ECO:0000256" key="4">
    <source>
        <dbReference type="ARBA" id="ARBA00022833"/>
    </source>
</evidence>
<keyword evidence="2" id="KW-0479">Metal-binding</keyword>
<keyword evidence="4" id="KW-0862">Zinc</keyword>
<dbReference type="PROSITE" id="PS50188">
    <property type="entry name" value="B302_SPRY"/>
    <property type="match status" value="1"/>
</dbReference>
<dbReference type="InterPro" id="IPR058030">
    <property type="entry name" value="TRIM8/14/16/25/29/45/65_CC"/>
</dbReference>
<protein>
    <submittedName>
        <fullName evidence="12">Uncharacterized protein</fullName>
    </submittedName>
</protein>
<accession>A0AAV3AKS2</accession>
<evidence type="ECO:0000313" key="12">
    <source>
        <dbReference type="EMBL" id="DBA27673.1"/>
    </source>
</evidence>
<dbReference type="SUPFAM" id="SSF57850">
    <property type="entry name" value="RING/U-box"/>
    <property type="match status" value="1"/>
</dbReference>
<feature type="domain" description="B30.2/SPRY" evidence="11">
    <location>
        <begin position="333"/>
        <end position="523"/>
    </location>
</feature>
<dbReference type="SUPFAM" id="SSF49899">
    <property type="entry name" value="Concanavalin A-like lectins/glucanases"/>
    <property type="match status" value="1"/>
</dbReference>
<sequence>MAATTLLDELNCCICLNIYRDPVSLRCGHSFCRVCITSFLESQKTSGVYKCPRCKKQFEEQPAVQENISLRHIADHFFSTQPKQEETGIFCTYCIHSQVPAIKTCVLCEASLCDNHLKVHSKSPEHMLSDPTISLEHRKCSVHNEILKYFCSNDRVCICISCSLAGDHKGHQIELLPEAAGKMRESIKEVLEKLTSSKEKTENKLQILQQSQKKVPQTAANNKEKVATLLKNIREQLDGLEKKAMSLISTQEENALKAISDLIRQLEEEQEDLTKEIANTERLYAMSDPLNVLQACEINENKVEKNENNITDDQIYSAEKLDEGLVSEYLHIGFCDIVNDIKKHLLVQEATYITLDANTASSNVLLSNDYKAASRSNQNPNCYNCPQQFTQFDQVLSLGSFCGGQYYWDVDTGGSNYWIIGMCYSSIDRQGPISLIGSNKKSWGLRKAGYTYIMRHNKKEITLAGNFHQEKRFRVYLDYQAGRLSFYELCDPIRHLHTFNATFTEPLHIALFMDGSAWMRIIS</sequence>
<dbReference type="InterPro" id="IPR043136">
    <property type="entry name" value="B30.2/SPRY_sf"/>
</dbReference>
<evidence type="ECO:0000256" key="3">
    <source>
        <dbReference type="ARBA" id="ARBA00022771"/>
    </source>
</evidence>
<dbReference type="Pfam" id="PF00643">
    <property type="entry name" value="zf-B_box"/>
    <property type="match status" value="1"/>
</dbReference>
<dbReference type="Proteomes" id="UP001181693">
    <property type="component" value="Unassembled WGS sequence"/>
</dbReference>
<keyword evidence="6 8" id="KW-0175">Coiled coil</keyword>
<dbReference type="InterPro" id="IPR001870">
    <property type="entry name" value="B30.2/SPRY"/>
</dbReference>
<dbReference type="Gene3D" id="2.60.120.920">
    <property type="match status" value="1"/>
</dbReference>
<feature type="domain" description="RING-type" evidence="9">
    <location>
        <begin position="12"/>
        <end position="55"/>
    </location>
</feature>
<dbReference type="SMART" id="SM00184">
    <property type="entry name" value="RING"/>
    <property type="match status" value="1"/>
</dbReference>
<name>A0AAV3AKS2_PYXAD</name>
<dbReference type="Pfam" id="PF15227">
    <property type="entry name" value="zf-C3HC4_4"/>
    <property type="match status" value="1"/>
</dbReference>
<dbReference type="Gene3D" id="3.30.160.60">
    <property type="entry name" value="Classic Zinc Finger"/>
    <property type="match status" value="1"/>
</dbReference>
<dbReference type="PROSITE" id="PS50119">
    <property type="entry name" value="ZF_BBOX"/>
    <property type="match status" value="1"/>
</dbReference>
<dbReference type="SMART" id="SM00449">
    <property type="entry name" value="SPRY"/>
    <property type="match status" value="1"/>
</dbReference>
<dbReference type="InterPro" id="IPR013320">
    <property type="entry name" value="ConA-like_dom_sf"/>
</dbReference>
<dbReference type="Pfam" id="PF00622">
    <property type="entry name" value="SPRY"/>
    <property type="match status" value="1"/>
</dbReference>
<dbReference type="InterPro" id="IPR051051">
    <property type="entry name" value="E3_ubiq-ligase_TRIM/RNF"/>
</dbReference>
<dbReference type="PROSITE" id="PS50089">
    <property type="entry name" value="ZF_RING_2"/>
    <property type="match status" value="1"/>
</dbReference>
<reference evidence="12" key="1">
    <citation type="thesis" date="2020" institute="ProQuest LLC" country="789 East Eisenhower Parkway, Ann Arbor, MI, USA">
        <title>Comparative Genomics and Chromosome Evolution.</title>
        <authorList>
            <person name="Mudd A.B."/>
        </authorList>
    </citation>
    <scope>NUCLEOTIDE SEQUENCE</scope>
    <source>
        <strain evidence="12">1538</strain>
        <tissue evidence="12">Blood</tissue>
    </source>
</reference>
<keyword evidence="1" id="KW-0399">Innate immunity</keyword>
<keyword evidence="5" id="KW-0391">Immunity</keyword>
<evidence type="ECO:0000256" key="1">
    <source>
        <dbReference type="ARBA" id="ARBA00022588"/>
    </source>
</evidence>
<dbReference type="Pfam" id="PF13765">
    <property type="entry name" value="PRY"/>
    <property type="match status" value="1"/>
</dbReference>
<dbReference type="PROSITE" id="PS00518">
    <property type="entry name" value="ZF_RING_1"/>
    <property type="match status" value="1"/>
</dbReference>
<feature type="coiled-coil region" evidence="8">
    <location>
        <begin position="184"/>
        <end position="283"/>
    </location>
</feature>
<dbReference type="PANTHER" id="PTHR25465:SF41">
    <property type="entry name" value="E3 UBIQUITIN-PROTEIN LIGASE RNF135"/>
    <property type="match status" value="1"/>
</dbReference>
<evidence type="ECO:0000256" key="6">
    <source>
        <dbReference type="ARBA" id="ARBA00023054"/>
    </source>
</evidence>
<dbReference type="InterPro" id="IPR017907">
    <property type="entry name" value="Znf_RING_CS"/>
</dbReference>
<keyword evidence="3 7" id="KW-0863">Zinc-finger</keyword>
<dbReference type="Gene3D" id="3.30.40.10">
    <property type="entry name" value="Zinc/RING finger domain, C3HC4 (zinc finger)"/>
    <property type="match status" value="1"/>
</dbReference>
<proteinExistence type="predicted"/>
<dbReference type="SMART" id="SM00336">
    <property type="entry name" value="BBOX"/>
    <property type="match status" value="1"/>
</dbReference>
<keyword evidence="13" id="KW-1185">Reference proteome</keyword>
<dbReference type="InterPro" id="IPR013083">
    <property type="entry name" value="Znf_RING/FYVE/PHD"/>
</dbReference>
<dbReference type="GO" id="GO:0045087">
    <property type="term" value="P:innate immune response"/>
    <property type="evidence" value="ECO:0007669"/>
    <property type="project" value="UniProtKB-KW"/>
</dbReference>
<dbReference type="PANTHER" id="PTHR25465">
    <property type="entry name" value="B-BOX DOMAIN CONTAINING"/>
    <property type="match status" value="1"/>
</dbReference>
<dbReference type="InterPro" id="IPR006574">
    <property type="entry name" value="PRY"/>
</dbReference>
<evidence type="ECO:0000259" key="11">
    <source>
        <dbReference type="PROSITE" id="PS50188"/>
    </source>
</evidence>
<dbReference type="PRINTS" id="PR01407">
    <property type="entry name" value="BUTYPHLNCDUF"/>
</dbReference>
<dbReference type="InterPro" id="IPR001841">
    <property type="entry name" value="Znf_RING"/>
</dbReference>
<dbReference type="InterPro" id="IPR003879">
    <property type="entry name" value="Butyrophylin_SPRY"/>
</dbReference>
<feature type="domain" description="B box-type" evidence="10">
    <location>
        <begin position="135"/>
        <end position="176"/>
    </location>
</feature>
<dbReference type="SMART" id="SM00589">
    <property type="entry name" value="PRY"/>
    <property type="match status" value="1"/>
</dbReference>
<evidence type="ECO:0000313" key="13">
    <source>
        <dbReference type="Proteomes" id="UP001181693"/>
    </source>
</evidence>
<comment type="caution">
    <text evidence="12">The sequence shown here is derived from an EMBL/GenBank/DDBJ whole genome shotgun (WGS) entry which is preliminary data.</text>
</comment>
<evidence type="ECO:0000259" key="9">
    <source>
        <dbReference type="PROSITE" id="PS50089"/>
    </source>
</evidence>
<evidence type="ECO:0000256" key="2">
    <source>
        <dbReference type="ARBA" id="ARBA00022723"/>
    </source>
</evidence>
<dbReference type="SUPFAM" id="SSF57845">
    <property type="entry name" value="B-box zinc-binding domain"/>
    <property type="match status" value="1"/>
</dbReference>
<dbReference type="InterPro" id="IPR003877">
    <property type="entry name" value="SPRY_dom"/>
</dbReference>
<dbReference type="AlphaFoldDB" id="A0AAV3AKS2"/>
<dbReference type="InterPro" id="IPR000315">
    <property type="entry name" value="Znf_B-box"/>
</dbReference>
<dbReference type="EMBL" id="DYDO01000003">
    <property type="protein sequence ID" value="DBA27673.1"/>
    <property type="molecule type" value="Genomic_DNA"/>
</dbReference>
<dbReference type="CDD" id="cd19769">
    <property type="entry name" value="Bbox2_TRIM16-like"/>
    <property type="match status" value="1"/>
</dbReference>
<dbReference type="GO" id="GO:0008270">
    <property type="term" value="F:zinc ion binding"/>
    <property type="evidence" value="ECO:0007669"/>
    <property type="project" value="UniProtKB-KW"/>
</dbReference>
<dbReference type="Pfam" id="PF25600">
    <property type="entry name" value="TRIM_CC"/>
    <property type="match status" value="1"/>
</dbReference>
<evidence type="ECO:0000259" key="10">
    <source>
        <dbReference type="PROSITE" id="PS50119"/>
    </source>
</evidence>
<evidence type="ECO:0000256" key="7">
    <source>
        <dbReference type="PROSITE-ProRule" id="PRU00024"/>
    </source>
</evidence>
<evidence type="ECO:0000256" key="8">
    <source>
        <dbReference type="SAM" id="Coils"/>
    </source>
</evidence>
<dbReference type="CDD" id="cd12891">
    <property type="entry name" value="SPRY_PRY_C-I_2"/>
    <property type="match status" value="1"/>
</dbReference>
<evidence type="ECO:0000256" key="5">
    <source>
        <dbReference type="ARBA" id="ARBA00022859"/>
    </source>
</evidence>
<organism evidence="12 13">
    <name type="scientific">Pyxicephalus adspersus</name>
    <name type="common">African bullfrog</name>
    <dbReference type="NCBI Taxonomy" id="30357"/>
    <lineage>
        <taxon>Eukaryota</taxon>
        <taxon>Metazoa</taxon>
        <taxon>Chordata</taxon>
        <taxon>Craniata</taxon>
        <taxon>Vertebrata</taxon>
        <taxon>Euteleostomi</taxon>
        <taxon>Amphibia</taxon>
        <taxon>Batrachia</taxon>
        <taxon>Anura</taxon>
        <taxon>Neobatrachia</taxon>
        <taxon>Ranoidea</taxon>
        <taxon>Pyxicephalidae</taxon>
        <taxon>Pyxicephalinae</taxon>
        <taxon>Pyxicephalus</taxon>
    </lineage>
</organism>
<gene>
    <name evidence="12" type="ORF">GDO54_008141</name>
</gene>
<dbReference type="GO" id="GO:0005737">
    <property type="term" value="C:cytoplasm"/>
    <property type="evidence" value="ECO:0007669"/>
    <property type="project" value="UniProtKB-ARBA"/>
</dbReference>